<protein>
    <submittedName>
        <fullName evidence="1">Uncharacterized protein</fullName>
    </submittedName>
</protein>
<name>A0A178K4R2_9GAMM</name>
<keyword evidence="2" id="KW-1185">Reference proteome</keyword>
<reference evidence="1 2" key="1">
    <citation type="submission" date="2016-03" db="EMBL/GenBank/DDBJ databases">
        <title>Photobacterium proteolyticum sp. nov. a protease producing bacterium isolated from ocean sediments of Laizhou Bay.</title>
        <authorList>
            <person name="Li Y."/>
        </authorList>
    </citation>
    <scope>NUCLEOTIDE SEQUENCE [LARGE SCALE GENOMIC DNA]</scope>
    <source>
        <strain evidence="1 2">R-40508</strain>
    </source>
</reference>
<evidence type="ECO:0000313" key="1">
    <source>
        <dbReference type="EMBL" id="OAN11702.1"/>
    </source>
</evidence>
<dbReference type="EMBL" id="LVHF01000033">
    <property type="protein sequence ID" value="OAN11702.1"/>
    <property type="molecule type" value="Genomic_DNA"/>
</dbReference>
<comment type="caution">
    <text evidence="1">The sequence shown here is derived from an EMBL/GenBank/DDBJ whole genome shotgun (WGS) entry which is preliminary data.</text>
</comment>
<gene>
    <name evidence="1" type="ORF">A3K86_19780</name>
</gene>
<evidence type="ECO:0000313" key="2">
    <source>
        <dbReference type="Proteomes" id="UP000078503"/>
    </source>
</evidence>
<accession>A0A178K4R2</accession>
<dbReference type="Proteomes" id="UP000078503">
    <property type="component" value="Unassembled WGS sequence"/>
</dbReference>
<organism evidence="1 2">
    <name type="scientific">Photobacterium jeanii</name>
    <dbReference type="NCBI Taxonomy" id="858640"/>
    <lineage>
        <taxon>Bacteria</taxon>
        <taxon>Pseudomonadati</taxon>
        <taxon>Pseudomonadota</taxon>
        <taxon>Gammaproteobacteria</taxon>
        <taxon>Vibrionales</taxon>
        <taxon>Vibrionaceae</taxon>
        <taxon>Photobacterium</taxon>
    </lineage>
</organism>
<dbReference type="OrthoDB" id="5820257at2"/>
<dbReference type="RefSeq" id="WP_068335509.1">
    <property type="nucleotide sequence ID" value="NZ_LVHF01000033.1"/>
</dbReference>
<dbReference type="AlphaFoldDB" id="A0A178K4R2"/>
<sequence length="110" mass="12815">MFSRRKIKKIFPLDFYGEESGWRFIIRAQEPSEVLDAMYWRAYITCHRKKVDLIHLATDKFNYRYNYSTGETSDMHFAGGTAPIRVNMMGPIVPISAIMARVEAGDFIQE</sequence>
<proteinExistence type="predicted"/>